<dbReference type="AlphaFoldDB" id="A0A6C0AEF1"/>
<dbReference type="EMBL" id="MN740593">
    <property type="protein sequence ID" value="QHS77881.1"/>
    <property type="molecule type" value="Genomic_DNA"/>
</dbReference>
<sequence length="195" mass="23268">MKILFNFFIIKMLTIIECPDNNKRRKIHQYLDNKIPKVSLFCKKFKTSNLYVKTFYLSHTNGKTYNYNYDDFFTRLDNNYFSDKNEALKDAMLISGHNIIAHGDYLKNYVKPKHAILSNVSEDEYNEIIKELNIYTIPEPNKPLNKRDLSYYIVIELEKKYGKEIKQPIYYPGLGYPKVIEKGEFSKNENVKVYW</sequence>
<proteinExistence type="predicted"/>
<evidence type="ECO:0000313" key="1">
    <source>
        <dbReference type="EMBL" id="QHS77881.1"/>
    </source>
</evidence>
<protein>
    <submittedName>
        <fullName evidence="1">Uncharacterized protein</fullName>
    </submittedName>
</protein>
<reference evidence="1" key="1">
    <citation type="journal article" date="2020" name="Nature">
        <title>Giant virus diversity and host interactions through global metagenomics.</title>
        <authorList>
            <person name="Schulz F."/>
            <person name="Roux S."/>
            <person name="Paez-Espino D."/>
            <person name="Jungbluth S."/>
            <person name="Walsh D.A."/>
            <person name="Denef V.J."/>
            <person name="McMahon K.D."/>
            <person name="Konstantinidis K.T."/>
            <person name="Eloe-Fadrosh E.A."/>
            <person name="Kyrpides N.C."/>
            <person name="Woyke T."/>
        </authorList>
    </citation>
    <scope>NUCLEOTIDE SEQUENCE</scope>
    <source>
        <strain evidence="1">GVMAG-S-1021933-23</strain>
    </source>
</reference>
<name>A0A6C0AEF1_9ZZZZ</name>
<organism evidence="1">
    <name type="scientific">viral metagenome</name>
    <dbReference type="NCBI Taxonomy" id="1070528"/>
    <lineage>
        <taxon>unclassified sequences</taxon>
        <taxon>metagenomes</taxon>
        <taxon>organismal metagenomes</taxon>
    </lineage>
</organism>
<accession>A0A6C0AEF1</accession>